<gene>
    <name evidence="8" type="primary">nip4-1</name>
    <name evidence="8" type="ORF">DB43_EL00090</name>
</gene>
<dbReference type="PANTHER" id="PTHR45724:SF13">
    <property type="entry name" value="AQUAPORIN NIP1-1-RELATED"/>
    <property type="match status" value="1"/>
</dbReference>
<proteinExistence type="inferred from homology"/>
<feature type="transmembrane region" description="Helical" evidence="7">
    <location>
        <begin position="148"/>
        <end position="170"/>
    </location>
</feature>
<keyword evidence="2 6" id="KW-0813">Transport</keyword>
<sequence length="215" mass="22786">MKSMIEDVKMKYIYEFIGTFFLVLTVGMTALEPGAGPLAPLAVGAALAVMVYAGGHISGGHYNPAVSLAVYLRERLTTKDLWLYWVAQFLGGALAALLTAYFKSGFAQAPLTIDAAKALIAEFLFTFALCYVVLNVATARATQGNSYYGWAIGFTVLVGAYAVGTLSGAAFNPAVALGISLLKISAWTNFWIFLVANFLGGAAAAYVFKAAHPNE</sequence>
<dbReference type="PRINTS" id="PR00783">
    <property type="entry name" value="MINTRINSICP"/>
</dbReference>
<dbReference type="InterPro" id="IPR023271">
    <property type="entry name" value="Aquaporin-like"/>
</dbReference>
<feature type="transmembrane region" description="Helical" evidence="7">
    <location>
        <begin position="81"/>
        <end position="103"/>
    </location>
</feature>
<evidence type="ECO:0000256" key="3">
    <source>
        <dbReference type="ARBA" id="ARBA00022692"/>
    </source>
</evidence>
<dbReference type="Proteomes" id="UP000031307">
    <property type="component" value="Unassembled WGS sequence"/>
</dbReference>
<dbReference type="InterPro" id="IPR022357">
    <property type="entry name" value="MIP_CS"/>
</dbReference>
<evidence type="ECO:0000256" key="4">
    <source>
        <dbReference type="ARBA" id="ARBA00022989"/>
    </source>
</evidence>
<dbReference type="GO" id="GO:0015267">
    <property type="term" value="F:channel activity"/>
    <property type="evidence" value="ECO:0007669"/>
    <property type="project" value="InterPro"/>
</dbReference>
<comment type="subcellular location">
    <subcellularLocation>
        <location evidence="1">Membrane</location>
        <topology evidence="1">Multi-pass membrane protein</topology>
    </subcellularLocation>
</comment>
<evidence type="ECO:0000256" key="2">
    <source>
        <dbReference type="ARBA" id="ARBA00022448"/>
    </source>
</evidence>
<keyword evidence="3 6" id="KW-0812">Transmembrane</keyword>
<dbReference type="EMBL" id="JSAM01000031">
    <property type="protein sequence ID" value="KIA78198.1"/>
    <property type="molecule type" value="Genomic_DNA"/>
</dbReference>
<feature type="transmembrane region" description="Helical" evidence="7">
    <location>
        <begin position="190"/>
        <end position="208"/>
    </location>
</feature>
<dbReference type="PROSITE" id="PS00221">
    <property type="entry name" value="MIP"/>
    <property type="match status" value="1"/>
</dbReference>
<dbReference type="InterPro" id="IPR034294">
    <property type="entry name" value="Aquaporin_transptr"/>
</dbReference>
<accession>A0A0C1EDN2</accession>
<dbReference type="Gene3D" id="1.20.1080.10">
    <property type="entry name" value="Glycerol uptake facilitator protein"/>
    <property type="match status" value="1"/>
</dbReference>
<name>A0A0C1EDN2_9BACT</name>
<evidence type="ECO:0000256" key="1">
    <source>
        <dbReference type="ARBA" id="ARBA00004141"/>
    </source>
</evidence>
<dbReference type="Pfam" id="PF00230">
    <property type="entry name" value="MIP"/>
    <property type="match status" value="1"/>
</dbReference>
<keyword evidence="4 7" id="KW-1133">Transmembrane helix</keyword>
<dbReference type="GO" id="GO:0016020">
    <property type="term" value="C:membrane"/>
    <property type="evidence" value="ECO:0007669"/>
    <property type="project" value="UniProtKB-SubCell"/>
</dbReference>
<dbReference type="AlphaFoldDB" id="A0A0C1EDN2"/>
<dbReference type="SUPFAM" id="SSF81338">
    <property type="entry name" value="Aquaporin-like"/>
    <property type="match status" value="1"/>
</dbReference>
<feature type="transmembrane region" description="Helical" evidence="7">
    <location>
        <begin position="115"/>
        <end position="136"/>
    </location>
</feature>
<protein>
    <submittedName>
        <fullName evidence="8">Putative aquaporin NIP4-1</fullName>
    </submittedName>
</protein>
<keyword evidence="5 7" id="KW-0472">Membrane</keyword>
<comment type="caution">
    <text evidence="8">The sequence shown here is derived from an EMBL/GenBank/DDBJ whole genome shotgun (WGS) entry which is preliminary data.</text>
</comment>
<feature type="transmembrane region" description="Helical" evidence="7">
    <location>
        <begin position="37"/>
        <end position="55"/>
    </location>
</feature>
<dbReference type="InterPro" id="IPR000425">
    <property type="entry name" value="MIP"/>
</dbReference>
<reference evidence="8 9" key="1">
    <citation type="journal article" date="2014" name="Mol. Biol. Evol.">
        <title>Massive expansion of Ubiquitination-related gene families within the Chlamydiae.</title>
        <authorList>
            <person name="Domman D."/>
            <person name="Collingro A."/>
            <person name="Lagkouvardos I."/>
            <person name="Gehre L."/>
            <person name="Weinmaier T."/>
            <person name="Rattei T."/>
            <person name="Subtil A."/>
            <person name="Horn M."/>
        </authorList>
    </citation>
    <scope>NUCLEOTIDE SEQUENCE [LARGE SCALE GENOMIC DNA]</scope>
    <source>
        <strain evidence="8 9">OEW1</strain>
    </source>
</reference>
<feature type="transmembrane region" description="Helical" evidence="7">
    <location>
        <begin position="12"/>
        <end position="31"/>
    </location>
</feature>
<evidence type="ECO:0000256" key="6">
    <source>
        <dbReference type="RuleBase" id="RU000477"/>
    </source>
</evidence>
<dbReference type="PANTHER" id="PTHR45724">
    <property type="entry name" value="AQUAPORIN NIP2-1"/>
    <property type="match status" value="1"/>
</dbReference>
<evidence type="ECO:0000313" key="9">
    <source>
        <dbReference type="Proteomes" id="UP000031307"/>
    </source>
</evidence>
<evidence type="ECO:0000256" key="7">
    <source>
        <dbReference type="SAM" id="Phobius"/>
    </source>
</evidence>
<organism evidence="8 9">
    <name type="scientific">Parachlamydia acanthamoebae</name>
    <dbReference type="NCBI Taxonomy" id="83552"/>
    <lineage>
        <taxon>Bacteria</taxon>
        <taxon>Pseudomonadati</taxon>
        <taxon>Chlamydiota</taxon>
        <taxon>Chlamydiia</taxon>
        <taxon>Parachlamydiales</taxon>
        <taxon>Parachlamydiaceae</taxon>
        <taxon>Parachlamydia</taxon>
    </lineage>
</organism>
<evidence type="ECO:0000256" key="5">
    <source>
        <dbReference type="ARBA" id="ARBA00023136"/>
    </source>
</evidence>
<comment type="similarity">
    <text evidence="6">Belongs to the MIP/aquaporin (TC 1.A.8) family.</text>
</comment>
<evidence type="ECO:0000313" key="8">
    <source>
        <dbReference type="EMBL" id="KIA78198.1"/>
    </source>
</evidence>
<dbReference type="PATRIC" id="fig|83552.4.peg.582"/>